<dbReference type="RefSeq" id="WP_012447130.1">
    <property type="nucleotide sequence ID" value="NC_010718.1"/>
</dbReference>
<comment type="similarity">
    <text evidence="6">Belongs to the RnfG family.</text>
</comment>
<dbReference type="AlphaFoldDB" id="B2A6W5"/>
<keyword evidence="6" id="KW-1278">Translocase</keyword>
<dbReference type="eggNOG" id="COG3976">
    <property type="taxonomic scope" value="Bacteria"/>
</dbReference>
<dbReference type="GO" id="GO:0022900">
    <property type="term" value="P:electron transport chain"/>
    <property type="evidence" value="ECO:0007669"/>
    <property type="project" value="UniProtKB-UniRule"/>
</dbReference>
<feature type="domain" description="FMN-binding" evidence="8">
    <location>
        <begin position="387"/>
        <end position="461"/>
    </location>
</feature>
<dbReference type="HAMAP" id="MF_00479">
    <property type="entry name" value="RsxG_RnfG"/>
    <property type="match status" value="1"/>
</dbReference>
<dbReference type="OrthoDB" id="9806398at2"/>
<keyword evidence="1 6" id="KW-0813">Transport</keyword>
<dbReference type="SMART" id="SM00900">
    <property type="entry name" value="FMN_bind"/>
    <property type="match status" value="5"/>
</dbReference>
<feature type="domain" description="FMN-binding" evidence="8">
    <location>
        <begin position="503"/>
        <end position="578"/>
    </location>
</feature>
<reference evidence="9 10" key="1">
    <citation type="submission" date="2008-04" db="EMBL/GenBank/DDBJ databases">
        <title>Complete sequence of chromosome of Natranaerobius thermophilus JW/NM-WN-LF.</title>
        <authorList>
            <consortium name="US DOE Joint Genome Institute"/>
            <person name="Copeland A."/>
            <person name="Lucas S."/>
            <person name="Lapidus A."/>
            <person name="Glavina del Rio T."/>
            <person name="Dalin E."/>
            <person name="Tice H."/>
            <person name="Bruce D."/>
            <person name="Goodwin L."/>
            <person name="Pitluck S."/>
            <person name="Chertkov O."/>
            <person name="Brettin T."/>
            <person name="Detter J.C."/>
            <person name="Han C."/>
            <person name="Kuske C.R."/>
            <person name="Schmutz J."/>
            <person name="Larimer F."/>
            <person name="Land M."/>
            <person name="Hauser L."/>
            <person name="Kyrpides N."/>
            <person name="Lykidis A."/>
            <person name="Mesbah N.M."/>
            <person name="Wiegel J."/>
        </authorList>
    </citation>
    <scope>NUCLEOTIDE SEQUENCE [LARGE SCALE GENOMIC DNA]</scope>
    <source>
        <strain evidence="10">ATCC BAA-1301 / DSM 18059 / JW/NM-WN-LF</strain>
    </source>
</reference>
<dbReference type="eggNOG" id="COG4659">
    <property type="taxonomic scope" value="Bacteria"/>
</dbReference>
<dbReference type="GO" id="GO:0009055">
    <property type="term" value="F:electron transfer activity"/>
    <property type="evidence" value="ECO:0007669"/>
    <property type="project" value="InterPro"/>
</dbReference>
<reference evidence="9 10" key="2">
    <citation type="journal article" date="2011" name="J. Bacteriol.">
        <title>Complete genome sequence of the anaerobic, halophilic alkalithermophile Natranaerobius thermophilus JW/NM-WN-LF.</title>
        <authorList>
            <person name="Zhao B."/>
            <person name="Mesbah N.M."/>
            <person name="Dalin E."/>
            <person name="Goodwin L."/>
            <person name="Nolan M."/>
            <person name="Pitluck S."/>
            <person name="Chertkov O."/>
            <person name="Brettin T.S."/>
            <person name="Han J."/>
            <person name="Larimer F.W."/>
            <person name="Land M.L."/>
            <person name="Hauser L."/>
            <person name="Kyrpides N."/>
            <person name="Wiegel J."/>
        </authorList>
    </citation>
    <scope>NUCLEOTIDE SEQUENCE [LARGE SCALE GENOMIC DNA]</scope>
    <source>
        <strain evidence="10">ATCC BAA-1301 / DSM 18059 / JW/NM-WN-LF</strain>
    </source>
</reference>
<feature type="domain" description="FMN-binding" evidence="8">
    <location>
        <begin position="294"/>
        <end position="369"/>
    </location>
</feature>
<proteinExistence type="inferred from homology"/>
<keyword evidence="6" id="KW-1003">Cell membrane</keyword>
<dbReference type="EMBL" id="CP001034">
    <property type="protein sequence ID" value="ACB84246.1"/>
    <property type="molecule type" value="Genomic_DNA"/>
</dbReference>
<organism evidence="9 10">
    <name type="scientific">Natranaerobius thermophilus (strain ATCC BAA-1301 / DSM 18059 / JW/NM-WN-LF)</name>
    <dbReference type="NCBI Taxonomy" id="457570"/>
    <lineage>
        <taxon>Bacteria</taxon>
        <taxon>Bacillati</taxon>
        <taxon>Bacillota</taxon>
        <taxon>Clostridia</taxon>
        <taxon>Natranaerobiales</taxon>
        <taxon>Natranaerobiaceae</taxon>
        <taxon>Natranaerobius</taxon>
    </lineage>
</organism>
<feature type="domain" description="FMN-binding" evidence="8">
    <location>
        <begin position="86"/>
        <end position="169"/>
    </location>
</feature>
<evidence type="ECO:0000256" key="5">
    <source>
        <dbReference type="ARBA" id="ARBA00022982"/>
    </source>
</evidence>
<dbReference type="InParanoid" id="B2A6W5"/>
<evidence type="ECO:0000259" key="8">
    <source>
        <dbReference type="SMART" id="SM00900"/>
    </source>
</evidence>
<dbReference type="KEGG" id="nth:Nther_0652"/>
<keyword evidence="4 6" id="KW-0288">FMN</keyword>
<dbReference type="PANTHER" id="PTHR36118">
    <property type="entry name" value="ION-TRANSLOCATING OXIDOREDUCTASE COMPLEX SUBUNIT G"/>
    <property type="match status" value="1"/>
</dbReference>
<protein>
    <recommendedName>
        <fullName evidence="6">Ion-translocating oxidoreductase complex subunit G</fullName>
        <ecNumber evidence="6">7.-.-.-</ecNumber>
    </recommendedName>
    <alternativeName>
        <fullName evidence="6">Rnf electron transport complex subunit G</fullName>
    </alternativeName>
</protein>
<feature type="region of interest" description="Disordered" evidence="7">
    <location>
        <begin position="471"/>
        <end position="503"/>
    </location>
</feature>
<dbReference type="EC" id="7.-.-.-" evidence="6"/>
<evidence type="ECO:0000313" key="10">
    <source>
        <dbReference type="Proteomes" id="UP000001683"/>
    </source>
</evidence>
<feature type="compositionally biased region" description="Acidic residues" evidence="7">
    <location>
        <begin position="471"/>
        <end position="481"/>
    </location>
</feature>
<feature type="modified residue" description="FMN phosphoryl threonine" evidence="6">
    <location>
        <position position="152"/>
    </location>
</feature>
<gene>
    <name evidence="6" type="primary">rnfG</name>
    <name evidence="9" type="ordered locus">Nther_0652</name>
</gene>
<keyword evidence="10" id="KW-1185">Reference proteome</keyword>
<comment type="subcellular location">
    <subcellularLocation>
        <location evidence="6">Cell membrane</location>
        <topology evidence="6">Single-pass membrane protein</topology>
    </subcellularLocation>
</comment>
<evidence type="ECO:0000256" key="7">
    <source>
        <dbReference type="SAM" id="MobiDB-lite"/>
    </source>
</evidence>
<sequence>MKNDMIRLAGVLMIIAALSAALLGFSNEFTSPIIAERHRETMETKMFEYFPEANEFEIEDVNGEEYYVVLDEEDVLGVAGIVEPGGYGGVIEMMVAMDVAGTVTGIEILSHSETPGISDEIEDSEWQEQFVGLTIFDDIQLAQDVEAVSGATASSEGVTEGVRKGIEAIAVNYFQRDPEDFPEIKEAPAQLEDGVFEGEGFGTEPGIEVEVNVSNGEIIDIELIDHNESETYMEMAWEEVPEQIIEENSPKVDTVSRATQSSLGIMEAVQNAIVGLEQEPGELQDGTYQGEGSGHSPGVIVEVAVSDGEITDMELIEHDDSSDIMESAWEGMQERILDSQSTDDVDTVSGATQSSYGIIEAVEEALQEAEASPVEVADGVYRGEASGRNPGIEIEVTILDGEISQLELIDHEESSDMMNPAWETLKEDILDNQSTDVDVVSGATQSSNGIIKAVENALDEESLVEDVDEKLEEELDEDTEKDTEKTEEVGDLSDGSFTGSAVGYSGDDIEIEVTVENESIVDIELLDHQDTEDIMEKAWNELPDRIIDAQSLDVDTVSGATYSSEGILEAVDEALEKASE</sequence>
<dbReference type="InterPro" id="IPR007329">
    <property type="entry name" value="FMN-bd"/>
</dbReference>
<feature type="domain" description="FMN-binding" evidence="8">
    <location>
        <begin position="200"/>
        <end position="276"/>
    </location>
</feature>
<comment type="subunit">
    <text evidence="6">The complex is composed of six subunits: RnfA, RnfB, RnfC, RnfD, RnfE and RnfG.</text>
</comment>
<keyword evidence="3 6" id="KW-0285">Flavoprotein</keyword>
<evidence type="ECO:0000313" key="9">
    <source>
        <dbReference type="EMBL" id="ACB84246.1"/>
    </source>
</evidence>
<dbReference type="PANTHER" id="PTHR36118:SF1">
    <property type="entry name" value="ION-TRANSLOCATING OXIDOREDUCTASE COMPLEX SUBUNIT G"/>
    <property type="match status" value="1"/>
</dbReference>
<evidence type="ECO:0000256" key="1">
    <source>
        <dbReference type="ARBA" id="ARBA00022448"/>
    </source>
</evidence>
<dbReference type="Pfam" id="PF04205">
    <property type="entry name" value="FMN_bind"/>
    <property type="match status" value="5"/>
</dbReference>
<dbReference type="HOGENOM" id="CLU_458343_0_0_9"/>
<dbReference type="Proteomes" id="UP000001683">
    <property type="component" value="Chromosome"/>
</dbReference>
<name>B2A6W5_NATTJ</name>
<dbReference type="InterPro" id="IPR010209">
    <property type="entry name" value="Ion_transpt_RnfG/RsxG"/>
</dbReference>
<dbReference type="GO" id="GO:0005886">
    <property type="term" value="C:plasma membrane"/>
    <property type="evidence" value="ECO:0007669"/>
    <property type="project" value="UniProtKB-SubCell"/>
</dbReference>
<accession>B2A6W5</accession>
<dbReference type="Gene3D" id="3.90.1010.20">
    <property type="match status" value="4"/>
</dbReference>
<keyword evidence="6" id="KW-1133">Transmembrane helix</keyword>
<keyword evidence="6" id="KW-0472">Membrane</keyword>
<evidence type="ECO:0000256" key="4">
    <source>
        <dbReference type="ARBA" id="ARBA00022643"/>
    </source>
</evidence>
<comment type="cofactor">
    <cofactor evidence="6">
        <name>FMN</name>
        <dbReference type="ChEBI" id="CHEBI:58210"/>
    </cofactor>
</comment>
<evidence type="ECO:0000256" key="3">
    <source>
        <dbReference type="ARBA" id="ARBA00022630"/>
    </source>
</evidence>
<keyword evidence="2 6" id="KW-0597">Phosphoprotein</keyword>
<evidence type="ECO:0000256" key="6">
    <source>
        <dbReference type="HAMAP-Rule" id="MF_00479"/>
    </source>
</evidence>
<dbReference type="GO" id="GO:0010181">
    <property type="term" value="F:FMN binding"/>
    <property type="evidence" value="ECO:0007669"/>
    <property type="project" value="InterPro"/>
</dbReference>
<comment type="function">
    <text evidence="6">Part of a membrane-bound complex that couples electron transfer with translocation of ions across the membrane.</text>
</comment>
<evidence type="ECO:0000256" key="2">
    <source>
        <dbReference type="ARBA" id="ARBA00022553"/>
    </source>
</evidence>
<dbReference type="STRING" id="457570.Nther_0652"/>
<keyword evidence="6" id="KW-0812">Transmembrane</keyword>
<keyword evidence="5 6" id="KW-0249">Electron transport</keyword>